<dbReference type="STRING" id="684065.SAMN05421738_11565"/>
<gene>
    <name evidence="7" type="ORF">SAMN05421738_11565</name>
</gene>
<keyword evidence="4 5" id="KW-0378">Hydrolase</keyword>
<evidence type="ECO:0000256" key="3">
    <source>
        <dbReference type="ARBA" id="ARBA00022722"/>
    </source>
</evidence>
<dbReference type="SMART" id="SM00732">
    <property type="entry name" value="YqgFc"/>
    <property type="match status" value="1"/>
</dbReference>
<name>A0A1I5A566_9FLAO</name>
<evidence type="ECO:0000256" key="1">
    <source>
        <dbReference type="ARBA" id="ARBA00022490"/>
    </source>
</evidence>
<accession>A0A1I5A566</accession>
<protein>
    <recommendedName>
        <fullName evidence="5">Putative pre-16S rRNA nuclease</fullName>
        <ecNumber evidence="5">3.1.-.-</ecNumber>
    </recommendedName>
</protein>
<dbReference type="EMBL" id="FOUZ01000015">
    <property type="protein sequence ID" value="SFN57614.1"/>
    <property type="molecule type" value="Genomic_DNA"/>
</dbReference>
<keyword evidence="8" id="KW-1185">Reference proteome</keyword>
<dbReference type="HAMAP" id="MF_00651">
    <property type="entry name" value="Nuclease_YqgF"/>
    <property type="match status" value="1"/>
</dbReference>
<evidence type="ECO:0000256" key="2">
    <source>
        <dbReference type="ARBA" id="ARBA00022517"/>
    </source>
</evidence>
<evidence type="ECO:0000256" key="5">
    <source>
        <dbReference type="HAMAP-Rule" id="MF_00651"/>
    </source>
</evidence>
<dbReference type="GO" id="GO:0005829">
    <property type="term" value="C:cytosol"/>
    <property type="evidence" value="ECO:0007669"/>
    <property type="project" value="TreeGrafter"/>
</dbReference>
<dbReference type="InterPro" id="IPR012337">
    <property type="entry name" value="RNaseH-like_sf"/>
</dbReference>
<dbReference type="Gene3D" id="3.30.420.140">
    <property type="entry name" value="YqgF/RNase H-like domain"/>
    <property type="match status" value="1"/>
</dbReference>
<dbReference type="EC" id="3.1.-.-" evidence="5"/>
<dbReference type="GO" id="GO:0000967">
    <property type="term" value="P:rRNA 5'-end processing"/>
    <property type="evidence" value="ECO:0007669"/>
    <property type="project" value="UniProtKB-UniRule"/>
</dbReference>
<evidence type="ECO:0000313" key="8">
    <source>
        <dbReference type="Proteomes" id="UP000199149"/>
    </source>
</evidence>
<organism evidence="7 8">
    <name type="scientific">Algoriella xinjiangensis</name>
    <dbReference type="NCBI Taxonomy" id="684065"/>
    <lineage>
        <taxon>Bacteria</taxon>
        <taxon>Pseudomonadati</taxon>
        <taxon>Bacteroidota</taxon>
        <taxon>Flavobacteriia</taxon>
        <taxon>Flavobacteriales</taxon>
        <taxon>Weeksellaceae</taxon>
        <taxon>Algoriella</taxon>
    </lineage>
</organism>
<dbReference type="Pfam" id="PF03652">
    <property type="entry name" value="RuvX"/>
    <property type="match status" value="1"/>
</dbReference>
<dbReference type="PANTHER" id="PTHR33317">
    <property type="entry name" value="POLYNUCLEOTIDYL TRANSFERASE, RIBONUCLEASE H-LIKE SUPERFAMILY PROTEIN"/>
    <property type="match status" value="1"/>
</dbReference>
<dbReference type="OrthoDB" id="9796140at2"/>
<sequence length="137" mass="15555">MSRILALDYGGKRTGIAVTDQLQIIASPLDTVETSKLMDFLKQYIAKENVSDLVVGLSVRFSGELNEIENQILPFLKKFENEFPTIKIHRENEMFTSKMASRAMFEGGMKKKKRQEKGMVDKVSAVIILQSFLSHKL</sequence>
<dbReference type="RefSeq" id="WP_092909588.1">
    <property type="nucleotide sequence ID" value="NZ_FOUZ01000015.1"/>
</dbReference>
<dbReference type="AlphaFoldDB" id="A0A1I5A566"/>
<keyword evidence="3 5" id="KW-0540">Nuclease</keyword>
<dbReference type="InterPro" id="IPR006641">
    <property type="entry name" value="YqgF/RNaseH-like_dom"/>
</dbReference>
<dbReference type="PANTHER" id="PTHR33317:SF4">
    <property type="entry name" value="POLYNUCLEOTIDYL TRANSFERASE, RIBONUCLEASE H-LIKE SUPERFAMILY PROTEIN"/>
    <property type="match status" value="1"/>
</dbReference>
<dbReference type="SUPFAM" id="SSF53098">
    <property type="entry name" value="Ribonuclease H-like"/>
    <property type="match status" value="1"/>
</dbReference>
<dbReference type="InterPro" id="IPR005227">
    <property type="entry name" value="YqgF"/>
</dbReference>
<dbReference type="InterPro" id="IPR037027">
    <property type="entry name" value="YqgF/RNaseH-like_dom_sf"/>
</dbReference>
<feature type="domain" description="YqgF/RNase H-like" evidence="6">
    <location>
        <begin position="2"/>
        <end position="100"/>
    </location>
</feature>
<dbReference type="GO" id="GO:0016788">
    <property type="term" value="F:hydrolase activity, acting on ester bonds"/>
    <property type="evidence" value="ECO:0007669"/>
    <property type="project" value="UniProtKB-UniRule"/>
</dbReference>
<evidence type="ECO:0000259" key="6">
    <source>
        <dbReference type="SMART" id="SM00732"/>
    </source>
</evidence>
<comment type="similarity">
    <text evidence="5">Belongs to the YqgF HJR family.</text>
</comment>
<proteinExistence type="inferred from homology"/>
<dbReference type="GO" id="GO:0004518">
    <property type="term" value="F:nuclease activity"/>
    <property type="evidence" value="ECO:0007669"/>
    <property type="project" value="UniProtKB-KW"/>
</dbReference>
<evidence type="ECO:0000256" key="4">
    <source>
        <dbReference type="ARBA" id="ARBA00022801"/>
    </source>
</evidence>
<reference evidence="8" key="1">
    <citation type="submission" date="2016-10" db="EMBL/GenBank/DDBJ databases">
        <authorList>
            <person name="Varghese N."/>
            <person name="Submissions S."/>
        </authorList>
    </citation>
    <scope>NUCLEOTIDE SEQUENCE [LARGE SCALE GENOMIC DNA]</scope>
    <source>
        <strain evidence="8">XJ109</strain>
    </source>
</reference>
<keyword evidence="2 5" id="KW-0690">Ribosome biogenesis</keyword>
<keyword evidence="1 5" id="KW-0963">Cytoplasm</keyword>
<evidence type="ECO:0000313" key="7">
    <source>
        <dbReference type="EMBL" id="SFN57614.1"/>
    </source>
</evidence>
<dbReference type="Proteomes" id="UP000199149">
    <property type="component" value="Unassembled WGS sequence"/>
</dbReference>
<comment type="function">
    <text evidence="5">Could be a nuclease involved in processing of the 5'-end of pre-16S rRNA.</text>
</comment>
<dbReference type="NCBIfam" id="TIGR00250">
    <property type="entry name" value="RNAse_H_YqgF"/>
    <property type="match status" value="1"/>
</dbReference>
<dbReference type="CDD" id="cd16964">
    <property type="entry name" value="YqgF"/>
    <property type="match status" value="1"/>
</dbReference>
<comment type="subcellular location">
    <subcellularLocation>
        <location evidence="5">Cytoplasm</location>
    </subcellularLocation>
</comment>